<dbReference type="AlphaFoldDB" id="A0A1C3JNX8"/>
<protein>
    <submittedName>
        <fullName evidence="1">Uncharacterized protein</fullName>
    </submittedName>
</protein>
<evidence type="ECO:0000313" key="4">
    <source>
        <dbReference type="Proteomes" id="UP000092871"/>
    </source>
</evidence>
<dbReference type="EMBL" id="FLRA01000003">
    <property type="protein sequence ID" value="SBT16842.1"/>
    <property type="molecule type" value="Genomic_DNA"/>
</dbReference>
<organism evidence="1 4">
    <name type="scientific">Marinomonas gallaica</name>
    <dbReference type="NCBI Taxonomy" id="1806667"/>
    <lineage>
        <taxon>Bacteria</taxon>
        <taxon>Pseudomonadati</taxon>
        <taxon>Pseudomonadota</taxon>
        <taxon>Gammaproteobacteria</taxon>
        <taxon>Oceanospirillales</taxon>
        <taxon>Oceanospirillaceae</taxon>
        <taxon>Marinomonas</taxon>
    </lineage>
</organism>
<reference evidence="1 4" key="2">
    <citation type="submission" date="2016-06" db="EMBL/GenBank/DDBJ databases">
        <authorList>
            <person name="Kjaerup R.B."/>
            <person name="Dalgaard T.S."/>
            <person name="Juul-Madsen H.R."/>
        </authorList>
    </citation>
    <scope>NUCLEOTIDE SEQUENCE [LARGE SCALE GENOMIC DNA]</scope>
    <source>
        <strain evidence="1 4">CECT 5115</strain>
    </source>
</reference>
<dbReference type="Proteomes" id="UP000092840">
    <property type="component" value="Unassembled WGS sequence"/>
</dbReference>
<gene>
    <name evidence="1" type="ORF">MGA5115_00927</name>
    <name evidence="2" type="ORF">MGA5116_01145</name>
</gene>
<evidence type="ECO:0000313" key="1">
    <source>
        <dbReference type="EMBL" id="SBT16842.1"/>
    </source>
</evidence>
<evidence type="ECO:0000313" key="3">
    <source>
        <dbReference type="Proteomes" id="UP000092840"/>
    </source>
</evidence>
<dbReference type="Proteomes" id="UP000092871">
    <property type="component" value="Unassembled WGS sequence"/>
</dbReference>
<evidence type="ECO:0000313" key="2">
    <source>
        <dbReference type="EMBL" id="SBT20558.1"/>
    </source>
</evidence>
<sequence>MRQPEVIVECYDDRVEWTQKQVSEYCQLHYLTQHWMVVKIPMAQKTTFSEKLITIINRYRLVYKDQMTTADYRYLRSRLCVDKLMGFPAQKSESSALK</sequence>
<dbReference type="EMBL" id="FLRB01000006">
    <property type="protein sequence ID" value="SBT20558.1"/>
    <property type="molecule type" value="Genomic_DNA"/>
</dbReference>
<accession>A0A1C3JNX8</accession>
<reference evidence="2 3" key="1">
    <citation type="submission" date="2016-06" db="EMBL/GenBank/DDBJ databases">
        <authorList>
            <person name="Rodrigo-Torres L."/>
            <person name="Arahal D.R."/>
        </authorList>
    </citation>
    <scope>NUCLEOTIDE SEQUENCE [LARGE SCALE GENOMIC DNA]</scope>
    <source>
        <strain evidence="2 3">CECT 5116</strain>
    </source>
</reference>
<proteinExistence type="predicted"/>
<name>A0A1C3JNX8_9GAMM</name>
<keyword evidence="3" id="KW-1185">Reference proteome</keyword>